<dbReference type="InterPro" id="IPR053158">
    <property type="entry name" value="CapK_Type1_Caps_Biosynth"/>
</dbReference>
<dbReference type="Gene3D" id="3.40.50.12780">
    <property type="entry name" value="N-terminal domain of ligase-like"/>
    <property type="match status" value="1"/>
</dbReference>
<dbReference type="AlphaFoldDB" id="A0A2U2PG05"/>
<sequence length="478" mass="54525">MLLSEWWRSVEKWLSRKHVKQRMFMEENNKGPRIGLSDTERFPLLNDISLLHELRQDEWAPNFNFMSGDRITAHHLQEVEQYALNIRAARRFWDENQQPDWLEEYWESCTAEVPFYKYRSGEFRSQPCITREDIRRQPWLFVSEKAKLNDLLVYQTSGTTGAPLDVLFDPVSQACWLPQMQSILDEYGVFIGEQGRKVAIALICSQATTLTYASLSTYLNGAGILKLNLNTAEWKDPSHPVKYLEKYNPEVLTGDPFAFMALLKLKPGISPKALISSAMKLNDGIKEKLEGYFNAPVLDVYSLTECRNIAVSVGNKYRAIRPELYLEIFHPEKDEPLPYGERGELVVSGGNNPFLPLIRYRTGDFCCLKIEDGVPYLEDLGARKLTIFYSLEGAVVNTIDISRKMTSYPLSGFRLHQSENLSLQFEGWTNEDVCGQISSDLLDIFGQVQISIKLNSAGSDLSEKVVAYTSDFSSLGSR</sequence>
<dbReference type="PANTHER" id="PTHR36932:SF1">
    <property type="entry name" value="CAPSULAR POLYSACCHARIDE BIOSYNTHESIS PROTEIN"/>
    <property type="match status" value="1"/>
</dbReference>
<proteinExistence type="predicted"/>
<evidence type="ECO:0000313" key="3">
    <source>
        <dbReference type="Proteomes" id="UP000245647"/>
    </source>
</evidence>
<reference evidence="2 3" key="1">
    <citation type="submission" date="2018-04" db="EMBL/GenBank/DDBJ databases">
        <title>Pedobacter chongqingensis sp. nov., isolated from a rottenly hemp rope.</title>
        <authorList>
            <person name="Cai Y."/>
        </authorList>
    </citation>
    <scope>NUCLEOTIDE SEQUENCE [LARGE SCALE GENOMIC DNA]</scope>
    <source>
        <strain evidence="2 3">FJ4-8</strain>
    </source>
</reference>
<organism evidence="2 3">
    <name type="scientific">Pararcticibacter amylolyticus</name>
    <dbReference type="NCBI Taxonomy" id="2173175"/>
    <lineage>
        <taxon>Bacteria</taxon>
        <taxon>Pseudomonadati</taxon>
        <taxon>Bacteroidota</taxon>
        <taxon>Sphingobacteriia</taxon>
        <taxon>Sphingobacteriales</taxon>
        <taxon>Sphingobacteriaceae</taxon>
        <taxon>Pararcticibacter</taxon>
    </lineage>
</organism>
<gene>
    <name evidence="2" type="ORF">DDR33_11785</name>
</gene>
<keyword evidence="3" id="KW-1185">Reference proteome</keyword>
<dbReference type="Proteomes" id="UP000245647">
    <property type="component" value="Unassembled WGS sequence"/>
</dbReference>
<name>A0A2U2PG05_9SPHI</name>
<comment type="caution">
    <text evidence="2">The sequence shown here is derived from an EMBL/GenBank/DDBJ whole genome shotgun (WGS) entry which is preliminary data.</text>
</comment>
<accession>A0A2U2PG05</accession>
<dbReference type="Pfam" id="PF00501">
    <property type="entry name" value="AMP-binding"/>
    <property type="match status" value="1"/>
</dbReference>
<dbReference type="InterPro" id="IPR042099">
    <property type="entry name" value="ANL_N_sf"/>
</dbReference>
<dbReference type="SUPFAM" id="SSF56801">
    <property type="entry name" value="Acetyl-CoA synthetase-like"/>
    <property type="match status" value="1"/>
</dbReference>
<dbReference type="PANTHER" id="PTHR36932">
    <property type="entry name" value="CAPSULAR POLYSACCHARIDE BIOSYNTHESIS PROTEIN"/>
    <property type="match status" value="1"/>
</dbReference>
<feature type="domain" description="AMP-dependent synthetase/ligase" evidence="1">
    <location>
        <begin position="142"/>
        <end position="350"/>
    </location>
</feature>
<dbReference type="InterPro" id="IPR000873">
    <property type="entry name" value="AMP-dep_synth/lig_dom"/>
</dbReference>
<evidence type="ECO:0000259" key="1">
    <source>
        <dbReference type="Pfam" id="PF00501"/>
    </source>
</evidence>
<evidence type="ECO:0000313" key="2">
    <source>
        <dbReference type="EMBL" id="PWG80290.1"/>
    </source>
</evidence>
<dbReference type="EMBL" id="QEAS01000009">
    <property type="protein sequence ID" value="PWG80290.1"/>
    <property type="molecule type" value="Genomic_DNA"/>
</dbReference>
<protein>
    <submittedName>
        <fullName evidence="2">CoF synthetase</fullName>
    </submittedName>
</protein>